<dbReference type="EMBL" id="DUZY01000002">
    <property type="protein sequence ID" value="DAD26086.1"/>
    <property type="molecule type" value="Genomic_DNA"/>
</dbReference>
<accession>A0A822Y4D2</accession>
<keyword evidence="2" id="KW-1185">Reference proteome</keyword>
<reference evidence="1 2" key="1">
    <citation type="journal article" date="2020" name="Mol. Biol. Evol.">
        <title>Distinct Expression and Methylation Patterns for Genes with Different Fates following a Single Whole-Genome Duplication in Flowering Plants.</title>
        <authorList>
            <person name="Shi T."/>
            <person name="Rahmani R.S."/>
            <person name="Gugger P.F."/>
            <person name="Wang M."/>
            <person name="Li H."/>
            <person name="Zhang Y."/>
            <person name="Li Z."/>
            <person name="Wang Q."/>
            <person name="Van de Peer Y."/>
            <person name="Marchal K."/>
            <person name="Chen J."/>
        </authorList>
    </citation>
    <scope>NUCLEOTIDE SEQUENCE [LARGE SCALE GENOMIC DNA]</scope>
    <source>
        <tissue evidence="1">Leaf</tissue>
    </source>
</reference>
<comment type="caution">
    <text evidence="1">The sequence shown here is derived from an EMBL/GenBank/DDBJ whole genome shotgun (WGS) entry which is preliminary data.</text>
</comment>
<name>A0A822Y4D2_NELNU</name>
<proteinExistence type="predicted"/>
<organism evidence="1 2">
    <name type="scientific">Nelumbo nucifera</name>
    <name type="common">Sacred lotus</name>
    <dbReference type="NCBI Taxonomy" id="4432"/>
    <lineage>
        <taxon>Eukaryota</taxon>
        <taxon>Viridiplantae</taxon>
        <taxon>Streptophyta</taxon>
        <taxon>Embryophyta</taxon>
        <taxon>Tracheophyta</taxon>
        <taxon>Spermatophyta</taxon>
        <taxon>Magnoliopsida</taxon>
        <taxon>Proteales</taxon>
        <taxon>Nelumbonaceae</taxon>
        <taxon>Nelumbo</taxon>
    </lineage>
</organism>
<dbReference type="Proteomes" id="UP000607653">
    <property type="component" value="Unassembled WGS sequence"/>
</dbReference>
<evidence type="ECO:0000313" key="2">
    <source>
        <dbReference type="Proteomes" id="UP000607653"/>
    </source>
</evidence>
<gene>
    <name evidence="1" type="ORF">HUJ06_027554</name>
</gene>
<evidence type="ECO:0000313" key="1">
    <source>
        <dbReference type="EMBL" id="DAD26086.1"/>
    </source>
</evidence>
<dbReference type="AlphaFoldDB" id="A0A822Y4D2"/>
<protein>
    <submittedName>
        <fullName evidence="1">Uncharacterized protein</fullName>
    </submittedName>
</protein>
<sequence length="23" mass="2881">MPTRICRYNKKMNQMVIQRFHGK</sequence>